<evidence type="ECO:0000313" key="3">
    <source>
        <dbReference type="Proteomes" id="UP000076532"/>
    </source>
</evidence>
<keyword evidence="1" id="KW-0732">Signal</keyword>
<name>A0A167VFX4_9AGAM</name>
<feature type="signal peptide" evidence="1">
    <location>
        <begin position="1"/>
        <end position="19"/>
    </location>
</feature>
<gene>
    <name evidence="2" type="ORF">FIBSPDRAFT_878004</name>
</gene>
<dbReference type="EMBL" id="KV417875">
    <property type="protein sequence ID" value="KZP04970.1"/>
    <property type="molecule type" value="Genomic_DNA"/>
</dbReference>
<evidence type="ECO:0000313" key="2">
    <source>
        <dbReference type="EMBL" id="KZP04970.1"/>
    </source>
</evidence>
<accession>A0A167VFX4</accession>
<evidence type="ECO:0000256" key="1">
    <source>
        <dbReference type="SAM" id="SignalP"/>
    </source>
</evidence>
<evidence type="ECO:0008006" key="4">
    <source>
        <dbReference type="Google" id="ProtNLM"/>
    </source>
</evidence>
<sequence>MHSFLSSMAGLSMLYPSASLWCAMVASDPSMRTAKEGAARESYNTAIIGTPQTCAQRAEGKAADDLAQDD</sequence>
<dbReference type="AlphaFoldDB" id="A0A167VFX4"/>
<reference evidence="2 3" key="1">
    <citation type="journal article" date="2016" name="Mol. Biol. Evol.">
        <title>Comparative Genomics of Early-Diverging Mushroom-Forming Fungi Provides Insights into the Origins of Lignocellulose Decay Capabilities.</title>
        <authorList>
            <person name="Nagy L.G."/>
            <person name="Riley R."/>
            <person name="Tritt A."/>
            <person name="Adam C."/>
            <person name="Daum C."/>
            <person name="Floudas D."/>
            <person name="Sun H."/>
            <person name="Yadav J.S."/>
            <person name="Pangilinan J."/>
            <person name="Larsson K.H."/>
            <person name="Matsuura K."/>
            <person name="Barry K."/>
            <person name="Labutti K."/>
            <person name="Kuo R."/>
            <person name="Ohm R.A."/>
            <person name="Bhattacharya S.S."/>
            <person name="Shirouzu T."/>
            <person name="Yoshinaga Y."/>
            <person name="Martin F.M."/>
            <person name="Grigoriev I.V."/>
            <person name="Hibbett D.S."/>
        </authorList>
    </citation>
    <scope>NUCLEOTIDE SEQUENCE [LARGE SCALE GENOMIC DNA]</scope>
    <source>
        <strain evidence="2 3">CBS 109695</strain>
    </source>
</reference>
<organism evidence="2 3">
    <name type="scientific">Athelia psychrophila</name>
    <dbReference type="NCBI Taxonomy" id="1759441"/>
    <lineage>
        <taxon>Eukaryota</taxon>
        <taxon>Fungi</taxon>
        <taxon>Dikarya</taxon>
        <taxon>Basidiomycota</taxon>
        <taxon>Agaricomycotina</taxon>
        <taxon>Agaricomycetes</taxon>
        <taxon>Agaricomycetidae</taxon>
        <taxon>Atheliales</taxon>
        <taxon>Atheliaceae</taxon>
        <taxon>Athelia</taxon>
    </lineage>
</organism>
<keyword evidence="3" id="KW-1185">Reference proteome</keyword>
<protein>
    <recommendedName>
        <fullName evidence="4">Secreted protein</fullName>
    </recommendedName>
</protein>
<dbReference type="Proteomes" id="UP000076532">
    <property type="component" value="Unassembled WGS sequence"/>
</dbReference>
<feature type="chain" id="PRO_5007893450" description="Secreted protein" evidence="1">
    <location>
        <begin position="20"/>
        <end position="70"/>
    </location>
</feature>
<proteinExistence type="predicted"/>